<evidence type="ECO:0000256" key="3">
    <source>
        <dbReference type="ARBA" id="ARBA00022634"/>
    </source>
</evidence>
<evidence type="ECO:0000259" key="16">
    <source>
        <dbReference type="SMART" id="SM00483"/>
    </source>
</evidence>
<comment type="catalytic activity">
    <reaction evidence="12 14">
        <text>DNA(n) + a 2'-deoxyribonucleoside 5'-triphosphate = DNA(n+1) + diphosphate</text>
        <dbReference type="Rhea" id="RHEA:22508"/>
        <dbReference type="Rhea" id="RHEA-COMP:17339"/>
        <dbReference type="Rhea" id="RHEA-COMP:17340"/>
        <dbReference type="ChEBI" id="CHEBI:33019"/>
        <dbReference type="ChEBI" id="CHEBI:61560"/>
        <dbReference type="ChEBI" id="CHEBI:173112"/>
        <dbReference type="EC" id="2.7.7.7"/>
    </reaction>
</comment>
<dbReference type="PRINTS" id="PR00870">
    <property type="entry name" value="DNAPOLXBETA"/>
</dbReference>
<keyword evidence="7" id="KW-0479">Metal-binding</keyword>
<keyword evidence="8 14" id="KW-0227">DNA damage</keyword>
<dbReference type="InterPro" id="IPR002008">
    <property type="entry name" value="DNA_pol_X_beta-like"/>
</dbReference>
<dbReference type="InterPro" id="IPR029398">
    <property type="entry name" value="PolB_thumb"/>
</dbReference>
<keyword evidence="3" id="KW-0237">DNA synthesis</keyword>
<dbReference type="GO" id="GO:0046872">
    <property type="term" value="F:metal ion binding"/>
    <property type="evidence" value="ECO:0007669"/>
    <property type="project" value="UniProtKB-UniRule"/>
</dbReference>
<organism evidence="17 18">
    <name type="scientific">Chytriomyces confervae</name>
    <dbReference type="NCBI Taxonomy" id="246404"/>
    <lineage>
        <taxon>Eukaryota</taxon>
        <taxon>Fungi</taxon>
        <taxon>Fungi incertae sedis</taxon>
        <taxon>Chytridiomycota</taxon>
        <taxon>Chytridiomycota incertae sedis</taxon>
        <taxon>Chytridiomycetes</taxon>
        <taxon>Chytridiales</taxon>
        <taxon>Chytriomycetaceae</taxon>
        <taxon>Chytriomyces</taxon>
    </lineage>
</organism>
<dbReference type="Gene3D" id="3.30.210.10">
    <property type="entry name" value="DNA polymerase, thumb domain"/>
    <property type="match status" value="1"/>
</dbReference>
<dbReference type="SUPFAM" id="SSF52113">
    <property type="entry name" value="BRCT domain"/>
    <property type="match status" value="1"/>
</dbReference>
<dbReference type="InterPro" id="IPR036420">
    <property type="entry name" value="BRCT_dom_sf"/>
</dbReference>
<dbReference type="GO" id="GO:0003677">
    <property type="term" value="F:DNA binding"/>
    <property type="evidence" value="ECO:0007669"/>
    <property type="project" value="UniProtKB-UniRule"/>
</dbReference>
<dbReference type="InterPro" id="IPR037160">
    <property type="entry name" value="DNA_Pol_thumb_sf"/>
</dbReference>
<comment type="function">
    <text evidence="14">DNA polymerase that functions in several pathways of DNA repair. Involved in base excision repair (BER) responsible for repair of lesions that give rise to abasic (AP) sites in DNA. Also contributes to DNA double-strand break repair by non-homologous end joining and homologous recombination. Has both template-dependent and template-independent (terminal transferase) DNA polymerase activities. Has also a 5'-deoxyribose-5-phosphate lyase (dRP lyase) activity.</text>
</comment>
<dbReference type="PANTHER" id="PTHR11276:SF28">
    <property type="entry name" value="DNA POLYMERASE LAMBDA"/>
    <property type="match status" value="1"/>
</dbReference>
<evidence type="ECO:0000256" key="5">
    <source>
        <dbReference type="ARBA" id="ARBA00022695"/>
    </source>
</evidence>
<keyword evidence="9 14" id="KW-0239">DNA-directed DNA polymerase</keyword>
<dbReference type="Gene3D" id="3.40.50.10190">
    <property type="entry name" value="BRCT domain"/>
    <property type="match status" value="1"/>
</dbReference>
<gene>
    <name evidence="17" type="ORF">CcCBS67573_g08864</name>
</gene>
<dbReference type="FunFam" id="1.10.150.20:FF:000010">
    <property type="entry name" value="DNA polymerase lambda"/>
    <property type="match status" value="1"/>
</dbReference>
<dbReference type="Pfam" id="PF10391">
    <property type="entry name" value="DNA_pol_lambd_f"/>
    <property type="match status" value="1"/>
</dbReference>
<evidence type="ECO:0000313" key="17">
    <source>
        <dbReference type="EMBL" id="TPX62049.1"/>
    </source>
</evidence>
<feature type="compositionally biased region" description="Polar residues" evidence="15">
    <location>
        <begin position="186"/>
        <end position="196"/>
    </location>
</feature>
<dbReference type="CDD" id="cd00141">
    <property type="entry name" value="NT_POLXc"/>
    <property type="match status" value="1"/>
</dbReference>
<dbReference type="InterPro" id="IPR018944">
    <property type="entry name" value="DNA_pol_lambd_fingers_domain"/>
</dbReference>
<reference evidence="17 18" key="1">
    <citation type="journal article" date="2019" name="Sci. Rep.">
        <title>Comparative genomics of chytrid fungi reveal insights into the obligate biotrophic and pathogenic lifestyle of Synchytrium endobioticum.</title>
        <authorList>
            <person name="van de Vossenberg B.T.L.H."/>
            <person name="Warris S."/>
            <person name="Nguyen H.D.T."/>
            <person name="van Gent-Pelzer M.P.E."/>
            <person name="Joly D.L."/>
            <person name="van de Geest H.C."/>
            <person name="Bonants P.J.M."/>
            <person name="Smith D.S."/>
            <person name="Levesque C.A."/>
            <person name="van der Lee T.A.J."/>
        </authorList>
    </citation>
    <scope>NUCLEOTIDE SEQUENCE [LARGE SCALE GENOMIC DNA]</scope>
    <source>
        <strain evidence="17 18">CBS 675.73</strain>
    </source>
</reference>
<dbReference type="OrthoDB" id="205514at2759"/>
<dbReference type="EC" id="2.7.7.7" evidence="14"/>
<evidence type="ECO:0000256" key="2">
    <source>
        <dbReference type="ARBA" id="ARBA00008323"/>
    </source>
</evidence>
<feature type="region of interest" description="Disordered" evidence="15">
    <location>
        <begin position="181"/>
        <end position="205"/>
    </location>
</feature>
<evidence type="ECO:0000256" key="10">
    <source>
        <dbReference type="ARBA" id="ARBA00023204"/>
    </source>
</evidence>
<feature type="domain" description="DNA-directed DNA polymerase X" evidence="16">
    <location>
        <begin position="231"/>
        <end position="554"/>
    </location>
</feature>
<dbReference type="Pfam" id="PF14792">
    <property type="entry name" value="DNA_pol_B_palm"/>
    <property type="match status" value="1"/>
</dbReference>
<dbReference type="CDD" id="cd00027">
    <property type="entry name" value="BRCT"/>
    <property type="match status" value="1"/>
</dbReference>
<name>A0A507ED13_9FUNG</name>
<evidence type="ECO:0000313" key="18">
    <source>
        <dbReference type="Proteomes" id="UP000320333"/>
    </source>
</evidence>
<dbReference type="Gene3D" id="1.10.150.110">
    <property type="entry name" value="DNA polymerase beta, N-terminal domain-like"/>
    <property type="match status" value="1"/>
</dbReference>
<dbReference type="Gene3D" id="3.30.460.10">
    <property type="entry name" value="Beta Polymerase, domain 2"/>
    <property type="match status" value="1"/>
</dbReference>
<feature type="active site" description="Nucleophile; Schiff-base intermediate with DNA; for 5'-dRP lyase activity" evidence="13">
    <location>
        <position position="292"/>
    </location>
</feature>
<dbReference type="SUPFAM" id="SSF47802">
    <property type="entry name" value="DNA polymerase beta, N-terminal domain-like"/>
    <property type="match status" value="1"/>
</dbReference>
<dbReference type="GO" id="GO:0005634">
    <property type="term" value="C:nucleus"/>
    <property type="evidence" value="ECO:0007669"/>
    <property type="project" value="UniProtKB-SubCell"/>
</dbReference>
<dbReference type="SUPFAM" id="SSF81585">
    <property type="entry name" value="PsbU/PolX domain-like"/>
    <property type="match status" value="1"/>
</dbReference>
<proteinExistence type="inferred from homology"/>
<evidence type="ECO:0000256" key="4">
    <source>
        <dbReference type="ARBA" id="ARBA00022679"/>
    </source>
</evidence>
<dbReference type="InterPro" id="IPR002054">
    <property type="entry name" value="DNA-dir_DNA_pol_X"/>
</dbReference>
<dbReference type="Gene3D" id="1.10.150.20">
    <property type="entry name" value="5' to 3' exonuclease, C-terminal subdomain"/>
    <property type="match status" value="1"/>
</dbReference>
<keyword evidence="18" id="KW-1185">Reference proteome</keyword>
<dbReference type="SUPFAM" id="SSF81301">
    <property type="entry name" value="Nucleotidyltransferase"/>
    <property type="match status" value="1"/>
</dbReference>
<dbReference type="PANTHER" id="PTHR11276">
    <property type="entry name" value="DNA POLYMERASE TYPE-X FAMILY MEMBER"/>
    <property type="match status" value="1"/>
</dbReference>
<dbReference type="InterPro" id="IPR028207">
    <property type="entry name" value="DNA_pol_B_palm_palm"/>
</dbReference>
<evidence type="ECO:0000256" key="9">
    <source>
        <dbReference type="ARBA" id="ARBA00022932"/>
    </source>
</evidence>
<evidence type="ECO:0000256" key="12">
    <source>
        <dbReference type="ARBA" id="ARBA00049244"/>
    </source>
</evidence>
<evidence type="ECO:0000256" key="13">
    <source>
        <dbReference type="PIRSR" id="PIRSR622312-50"/>
    </source>
</evidence>
<dbReference type="InterPro" id="IPR043519">
    <property type="entry name" value="NT_sf"/>
</dbReference>
<dbReference type="GO" id="GO:0003887">
    <property type="term" value="F:DNA-directed DNA polymerase activity"/>
    <property type="evidence" value="ECO:0007669"/>
    <property type="project" value="UniProtKB-UniRule"/>
</dbReference>
<comment type="similarity">
    <text evidence="2 14">Belongs to the DNA polymerase type-X family.</text>
</comment>
<protein>
    <recommendedName>
        <fullName evidence="14">DNA polymerase</fullName>
        <ecNumber evidence="14">2.7.7.7</ecNumber>
    </recommendedName>
</protein>
<keyword evidence="5 14" id="KW-0548">Nucleotidyltransferase</keyword>
<dbReference type="AlphaFoldDB" id="A0A507ED13"/>
<dbReference type="SMART" id="SM00483">
    <property type="entry name" value="POLXc"/>
    <property type="match status" value="1"/>
</dbReference>
<keyword evidence="6" id="KW-0235">DNA replication</keyword>
<keyword evidence="11 14" id="KW-0539">Nucleus</keyword>
<sequence length="555" mass="61240">MLFDKTPQMEAFIIPAGISRGQQHLLSASITDRGGIVVKAPSETMTHIITALRSANSIRSALHWVRSDGVLKHCKVVSHLFVAKSIVTGRCMLDEVVIKMDDEKKADIGVNKMVLDSGVGGLPKSDVIDLDLSDADTEPLSEPDYVCSQIPSSPTLVHASSVQLPTSPLQLPTSPIQLPSSPMLGSESQFEEVQNSDLEDSQPADKTYIPEPLLKYIKGEHLTSTTSQPNEPNKRIIDEFNLLVSRAEAEGNQWRIRAYKRAVKLISALDFKISSAADVAHVPGIGKSMREKIDEIIKTGQARKAHTVPEKFQPIDVFKKIYGVGPKVAEKFYAKGFRTLDDVRTKATLTRDQQLGLKYYDDFLERIPRTECNAISDLVVGVVKKLDPMITCQMMGSYLRGSESCGDADFIISHPDGNWHPDLLDQIVAELKACHFIIDSLSSTHFGDPASTTKVKPAGETTFRGVCKLPGGSGIARRLDLLVVPYNELGAATIYFTGNDYFNRCVRLYARKKGYSLSQHGLTMREGGQLVASKTEKEIFDVLGIPWRPPNERNF</sequence>
<accession>A0A507ED13</accession>
<evidence type="ECO:0000256" key="1">
    <source>
        <dbReference type="ARBA" id="ARBA00004123"/>
    </source>
</evidence>
<evidence type="ECO:0000256" key="15">
    <source>
        <dbReference type="SAM" id="MobiDB-lite"/>
    </source>
</evidence>
<evidence type="ECO:0000256" key="6">
    <source>
        <dbReference type="ARBA" id="ARBA00022705"/>
    </source>
</evidence>
<dbReference type="STRING" id="246404.A0A507ED13"/>
<keyword evidence="10 14" id="KW-0234">DNA repair</keyword>
<evidence type="ECO:0000256" key="14">
    <source>
        <dbReference type="RuleBase" id="RU366014"/>
    </source>
</evidence>
<dbReference type="InterPro" id="IPR010996">
    <property type="entry name" value="HHH_MUS81"/>
</dbReference>
<keyword evidence="4 14" id="KW-0808">Transferase</keyword>
<evidence type="ECO:0000256" key="11">
    <source>
        <dbReference type="ARBA" id="ARBA00023242"/>
    </source>
</evidence>
<dbReference type="Pfam" id="PF14791">
    <property type="entry name" value="DNA_pol_B_thumb"/>
    <property type="match status" value="1"/>
</dbReference>
<evidence type="ECO:0000256" key="8">
    <source>
        <dbReference type="ARBA" id="ARBA00022763"/>
    </source>
</evidence>
<dbReference type="InterPro" id="IPR022312">
    <property type="entry name" value="DNA_pol_X"/>
</dbReference>
<dbReference type="GO" id="GO:0006303">
    <property type="term" value="P:double-strand break repair via nonhomologous end joining"/>
    <property type="evidence" value="ECO:0007669"/>
    <property type="project" value="TreeGrafter"/>
</dbReference>
<dbReference type="Pfam" id="PF14716">
    <property type="entry name" value="HHH_8"/>
    <property type="match status" value="1"/>
</dbReference>
<comment type="subcellular location">
    <subcellularLocation>
        <location evidence="1 14">Nucleus</location>
    </subcellularLocation>
</comment>
<dbReference type="Proteomes" id="UP000320333">
    <property type="component" value="Unassembled WGS sequence"/>
</dbReference>
<dbReference type="InterPro" id="IPR027421">
    <property type="entry name" value="DNA_pol_lamdba_lyase_dom_sf"/>
</dbReference>
<comment type="caution">
    <text evidence="17">The sequence shown here is derived from an EMBL/GenBank/DDBJ whole genome shotgun (WGS) entry which is preliminary data.</text>
</comment>
<dbReference type="EMBL" id="QEAP01000650">
    <property type="protein sequence ID" value="TPX62049.1"/>
    <property type="molecule type" value="Genomic_DNA"/>
</dbReference>
<evidence type="ECO:0000256" key="7">
    <source>
        <dbReference type="ARBA" id="ARBA00022723"/>
    </source>
</evidence>
<dbReference type="PRINTS" id="PR00869">
    <property type="entry name" value="DNAPOLX"/>
</dbReference>